<protein>
    <recommendedName>
        <fullName evidence="1">Beta-lactamase-related domain-containing protein</fullName>
    </recommendedName>
</protein>
<dbReference type="Gene3D" id="3.40.710.10">
    <property type="entry name" value="DD-peptidase/beta-lactamase superfamily"/>
    <property type="match status" value="1"/>
</dbReference>
<name>A0A7S1N7D3_9EUGL</name>
<dbReference type="EMBL" id="HBGA01037002">
    <property type="protein sequence ID" value="CAD9002423.1"/>
    <property type="molecule type" value="Transcribed_RNA"/>
</dbReference>
<dbReference type="SUPFAM" id="SSF56601">
    <property type="entry name" value="beta-lactamase/transpeptidase-like"/>
    <property type="match status" value="1"/>
</dbReference>
<evidence type="ECO:0000259" key="1">
    <source>
        <dbReference type="Pfam" id="PF00144"/>
    </source>
</evidence>
<gene>
    <name evidence="2" type="ORF">EGYM00392_LOCUS13507</name>
</gene>
<reference evidence="2" key="1">
    <citation type="submission" date="2021-01" db="EMBL/GenBank/DDBJ databases">
        <authorList>
            <person name="Corre E."/>
            <person name="Pelletier E."/>
            <person name="Niang G."/>
            <person name="Scheremetjew M."/>
            <person name="Finn R."/>
            <person name="Kale V."/>
            <person name="Holt S."/>
            <person name="Cochrane G."/>
            <person name="Meng A."/>
            <person name="Brown T."/>
            <person name="Cohen L."/>
        </authorList>
    </citation>
    <scope>NUCLEOTIDE SEQUENCE</scope>
    <source>
        <strain evidence="2">NIES-381</strain>
    </source>
</reference>
<sequence length="322" mass="36108">MFLEASTTRNTRGLLLVHQGSLIVERYAPGLNHMSMVSGAFMGAMIVNALIGVLVDQKRISVTDPAYQYLSCWQGTDEVDPRRLITIDHLLRMTSGLQFGERTTLLSDLSHLLYNCFDAAAYAANHRVLEEPGNRWQLSSGSTVLLAKIIREVVGDNQYLHFTRKELFDKLQMGNTVVEPDPSGTFLFPAYTYASARDWARLGLLYAQKGMFNGQRVLSEDWLKYSTSPTTPAHHWGAHLWLNTGRPGYPSSRRYLRLPTDAVFAFGQQGCSLVVIPSRSLVVMRIGQDIALDWQWDPTTLVTSLEPLLKAIGDSPQRSSTW</sequence>
<dbReference type="InterPro" id="IPR001466">
    <property type="entry name" value="Beta-lactam-related"/>
</dbReference>
<dbReference type="InterPro" id="IPR012338">
    <property type="entry name" value="Beta-lactam/transpept-like"/>
</dbReference>
<evidence type="ECO:0000313" key="2">
    <source>
        <dbReference type="EMBL" id="CAD9002423.1"/>
    </source>
</evidence>
<proteinExistence type="predicted"/>
<dbReference type="PANTHER" id="PTHR43283">
    <property type="entry name" value="BETA-LACTAMASE-RELATED"/>
    <property type="match status" value="1"/>
</dbReference>
<dbReference type="InterPro" id="IPR050789">
    <property type="entry name" value="Diverse_Enzym_Activities"/>
</dbReference>
<dbReference type="AlphaFoldDB" id="A0A7S1N7D3"/>
<dbReference type="PANTHER" id="PTHR43283:SF7">
    <property type="entry name" value="BETA-LACTAMASE-RELATED DOMAIN-CONTAINING PROTEIN"/>
    <property type="match status" value="1"/>
</dbReference>
<organism evidence="2">
    <name type="scientific">Eutreptiella gymnastica</name>
    <dbReference type="NCBI Taxonomy" id="73025"/>
    <lineage>
        <taxon>Eukaryota</taxon>
        <taxon>Discoba</taxon>
        <taxon>Euglenozoa</taxon>
        <taxon>Euglenida</taxon>
        <taxon>Spirocuta</taxon>
        <taxon>Euglenophyceae</taxon>
        <taxon>Eutreptiales</taxon>
        <taxon>Eutreptiaceae</taxon>
        <taxon>Eutreptiella</taxon>
    </lineage>
</organism>
<dbReference type="Pfam" id="PF00144">
    <property type="entry name" value="Beta-lactamase"/>
    <property type="match status" value="1"/>
</dbReference>
<feature type="domain" description="Beta-lactamase-related" evidence="1">
    <location>
        <begin position="49"/>
        <end position="284"/>
    </location>
</feature>
<accession>A0A7S1N7D3</accession>